<dbReference type="GO" id="GO:0000122">
    <property type="term" value="P:negative regulation of transcription by RNA polymerase II"/>
    <property type="evidence" value="ECO:0007669"/>
    <property type="project" value="TreeGrafter"/>
</dbReference>
<dbReference type="GO" id="GO:0030154">
    <property type="term" value="P:cell differentiation"/>
    <property type="evidence" value="ECO:0007669"/>
    <property type="project" value="TreeGrafter"/>
</dbReference>
<dbReference type="InterPro" id="IPR050140">
    <property type="entry name" value="SRY-related_HMG-box_TF-like"/>
</dbReference>
<feature type="compositionally biased region" description="Basic and acidic residues" evidence="4">
    <location>
        <begin position="542"/>
        <end position="552"/>
    </location>
</feature>
<feature type="region of interest" description="Disordered" evidence="4">
    <location>
        <begin position="203"/>
        <end position="278"/>
    </location>
</feature>
<dbReference type="AlphaFoldDB" id="A0A0C3FLQ6"/>
<dbReference type="GO" id="GO:0005634">
    <property type="term" value="C:nucleus"/>
    <property type="evidence" value="ECO:0007669"/>
    <property type="project" value="UniProtKB-UniRule"/>
</dbReference>
<dbReference type="PANTHER" id="PTHR10270:SF161">
    <property type="entry name" value="SEX-DETERMINING REGION Y PROTEIN"/>
    <property type="match status" value="1"/>
</dbReference>
<feature type="compositionally biased region" description="Polar residues" evidence="4">
    <location>
        <begin position="159"/>
        <end position="174"/>
    </location>
</feature>
<evidence type="ECO:0000259" key="5">
    <source>
        <dbReference type="PROSITE" id="PS50118"/>
    </source>
</evidence>
<reference evidence="6 7" key="1">
    <citation type="submission" date="2014-04" db="EMBL/GenBank/DDBJ databases">
        <authorList>
            <consortium name="DOE Joint Genome Institute"/>
            <person name="Kuo A."/>
            <person name="Tarkka M."/>
            <person name="Buscot F."/>
            <person name="Kohler A."/>
            <person name="Nagy L.G."/>
            <person name="Floudas D."/>
            <person name="Copeland A."/>
            <person name="Barry K.W."/>
            <person name="Cichocki N."/>
            <person name="Veneault-Fourrey C."/>
            <person name="LaButti K."/>
            <person name="Lindquist E.A."/>
            <person name="Lipzen A."/>
            <person name="Lundell T."/>
            <person name="Morin E."/>
            <person name="Murat C."/>
            <person name="Sun H."/>
            <person name="Tunlid A."/>
            <person name="Henrissat B."/>
            <person name="Grigoriev I.V."/>
            <person name="Hibbett D.S."/>
            <person name="Martin F."/>
            <person name="Nordberg H.P."/>
            <person name="Cantor M.N."/>
            <person name="Hua S.X."/>
        </authorList>
    </citation>
    <scope>NUCLEOTIDE SEQUENCE [LARGE SCALE GENOMIC DNA]</scope>
    <source>
        <strain evidence="6 7">F 1598</strain>
    </source>
</reference>
<evidence type="ECO:0000256" key="1">
    <source>
        <dbReference type="ARBA" id="ARBA00023125"/>
    </source>
</evidence>
<organism evidence="6 7">
    <name type="scientific">Piloderma croceum (strain F 1598)</name>
    <dbReference type="NCBI Taxonomy" id="765440"/>
    <lineage>
        <taxon>Eukaryota</taxon>
        <taxon>Fungi</taxon>
        <taxon>Dikarya</taxon>
        <taxon>Basidiomycota</taxon>
        <taxon>Agaricomycotina</taxon>
        <taxon>Agaricomycetes</taxon>
        <taxon>Agaricomycetidae</taxon>
        <taxon>Atheliales</taxon>
        <taxon>Atheliaceae</taxon>
        <taxon>Piloderma</taxon>
    </lineage>
</organism>
<evidence type="ECO:0000256" key="4">
    <source>
        <dbReference type="SAM" id="MobiDB-lite"/>
    </source>
</evidence>
<keyword evidence="3" id="KW-0539">Nucleus</keyword>
<protein>
    <recommendedName>
        <fullName evidence="5">HMG box domain-containing protein</fullName>
    </recommendedName>
</protein>
<feature type="compositionally biased region" description="Polar residues" evidence="4">
    <location>
        <begin position="465"/>
        <end position="475"/>
    </location>
</feature>
<dbReference type="CDD" id="cd01389">
    <property type="entry name" value="HMG-box_ROX1-like"/>
    <property type="match status" value="1"/>
</dbReference>
<feature type="region of interest" description="Disordered" evidence="4">
    <location>
        <begin position="128"/>
        <end position="174"/>
    </location>
</feature>
<dbReference type="Pfam" id="PF00505">
    <property type="entry name" value="HMG_box"/>
    <property type="match status" value="1"/>
</dbReference>
<dbReference type="InterPro" id="IPR036910">
    <property type="entry name" value="HMG_box_dom_sf"/>
</dbReference>
<dbReference type="PROSITE" id="PS50118">
    <property type="entry name" value="HMG_BOX_2"/>
    <property type="match status" value="1"/>
</dbReference>
<feature type="compositionally biased region" description="Polar residues" evidence="4">
    <location>
        <begin position="203"/>
        <end position="217"/>
    </location>
</feature>
<keyword evidence="7" id="KW-1185">Reference proteome</keyword>
<feature type="compositionally biased region" description="Polar residues" evidence="4">
    <location>
        <begin position="359"/>
        <end position="374"/>
    </location>
</feature>
<reference evidence="7" key="2">
    <citation type="submission" date="2015-01" db="EMBL/GenBank/DDBJ databases">
        <title>Evolutionary Origins and Diversification of the Mycorrhizal Mutualists.</title>
        <authorList>
            <consortium name="DOE Joint Genome Institute"/>
            <consortium name="Mycorrhizal Genomics Consortium"/>
            <person name="Kohler A."/>
            <person name="Kuo A."/>
            <person name="Nagy L.G."/>
            <person name="Floudas D."/>
            <person name="Copeland A."/>
            <person name="Barry K.W."/>
            <person name="Cichocki N."/>
            <person name="Veneault-Fourrey C."/>
            <person name="LaButti K."/>
            <person name="Lindquist E.A."/>
            <person name="Lipzen A."/>
            <person name="Lundell T."/>
            <person name="Morin E."/>
            <person name="Murat C."/>
            <person name="Riley R."/>
            <person name="Ohm R."/>
            <person name="Sun H."/>
            <person name="Tunlid A."/>
            <person name="Henrissat B."/>
            <person name="Grigoriev I.V."/>
            <person name="Hibbett D.S."/>
            <person name="Martin F."/>
        </authorList>
    </citation>
    <scope>NUCLEOTIDE SEQUENCE [LARGE SCALE GENOMIC DNA]</scope>
    <source>
        <strain evidence="7">F 1598</strain>
    </source>
</reference>
<dbReference type="SUPFAM" id="SSF47095">
    <property type="entry name" value="HMG-box"/>
    <property type="match status" value="1"/>
</dbReference>
<feature type="compositionally biased region" description="Basic residues" evidence="4">
    <location>
        <begin position="559"/>
        <end position="574"/>
    </location>
</feature>
<feature type="region of interest" description="Disordered" evidence="4">
    <location>
        <begin position="536"/>
        <end position="574"/>
    </location>
</feature>
<dbReference type="Proteomes" id="UP000054166">
    <property type="component" value="Unassembled WGS sequence"/>
</dbReference>
<name>A0A0C3FLQ6_PILCF</name>
<dbReference type="GO" id="GO:0001228">
    <property type="term" value="F:DNA-binding transcription activator activity, RNA polymerase II-specific"/>
    <property type="evidence" value="ECO:0007669"/>
    <property type="project" value="TreeGrafter"/>
</dbReference>
<feature type="domain" description="HMG box" evidence="5">
    <location>
        <begin position="487"/>
        <end position="554"/>
    </location>
</feature>
<evidence type="ECO:0000313" key="7">
    <source>
        <dbReference type="Proteomes" id="UP000054166"/>
    </source>
</evidence>
<keyword evidence="1 3" id="KW-0238">DNA-binding</keyword>
<evidence type="ECO:0000256" key="2">
    <source>
        <dbReference type="ARBA" id="ARBA00023163"/>
    </source>
</evidence>
<evidence type="ECO:0000313" key="6">
    <source>
        <dbReference type="EMBL" id="KIM80461.1"/>
    </source>
</evidence>
<dbReference type="STRING" id="765440.A0A0C3FLQ6"/>
<gene>
    <name evidence="6" type="ORF">PILCRDRAFT_533337</name>
</gene>
<dbReference type="HOGENOM" id="CLU_474954_0_0_1"/>
<evidence type="ECO:0000256" key="3">
    <source>
        <dbReference type="PROSITE-ProRule" id="PRU00267"/>
    </source>
</evidence>
<feature type="region of interest" description="Disordered" evidence="4">
    <location>
        <begin position="345"/>
        <end position="489"/>
    </location>
</feature>
<sequence length="574" mass="62850">MFANWYSTVEEDTMRVAAILDNTELTDADFQALIQYPEYWKSLEVVFSAFQASPLWTHTTELASPLHDLRDWIQQVDNEQYCAEFLESYSSPTTLSSESTALETRNAAQGQSSDALSLVYLSSDLDTTTENTGARKRKNSNTVLDLSPPAKRSCRASGPLSSTDNSWDQGSSPSFTHWSERHNLAATPSPLTILGDLPSFSGKSTSALTGSPSTKQEQGYPPSILFHDESSSSIICPEPDTRIQNSGARKRKRSDAAVGSSPPAKSARRSGHASQYKMESSRFLITGPSSNMDSVAEQGSTSSFMQFSDWLERRSLAPTPSPSMVSSDLPSFMEQYTSSSIAFTSNTSTEQEHTIRPFNPSTLFQSPGASSSSIVRPESGDNSAAHKGKRPDAVFDSLPPAQWARCSGDVSEASGSPISGPATTMDGVGQQGSHSSRIQANDRSQRHGHASMPSSSIISGDLPSDNENFTNSSRALTGRKPKKEDHIPRPANSFMLFRVAYCRQYSNTDLSNQAALSKMAGIAWRSLTQAEKQHWEMQAAAQKERHQREHPDYCYSNQRTKKPSASKKRSRKDS</sequence>
<dbReference type="OrthoDB" id="6247875at2759"/>
<dbReference type="EMBL" id="KN833004">
    <property type="protein sequence ID" value="KIM80461.1"/>
    <property type="molecule type" value="Genomic_DNA"/>
</dbReference>
<dbReference type="GO" id="GO:0000978">
    <property type="term" value="F:RNA polymerase II cis-regulatory region sequence-specific DNA binding"/>
    <property type="evidence" value="ECO:0007669"/>
    <property type="project" value="TreeGrafter"/>
</dbReference>
<dbReference type="PANTHER" id="PTHR10270">
    <property type="entry name" value="SOX TRANSCRIPTION FACTOR"/>
    <property type="match status" value="1"/>
</dbReference>
<proteinExistence type="predicted"/>
<accession>A0A0C3FLQ6</accession>
<dbReference type="Gene3D" id="1.10.30.10">
    <property type="entry name" value="High mobility group box domain"/>
    <property type="match status" value="1"/>
</dbReference>
<dbReference type="InterPro" id="IPR009071">
    <property type="entry name" value="HMG_box_dom"/>
</dbReference>
<feature type="DNA-binding region" description="HMG box" evidence="3">
    <location>
        <begin position="487"/>
        <end position="554"/>
    </location>
</feature>
<dbReference type="InParanoid" id="A0A0C3FLQ6"/>
<feature type="compositionally biased region" description="Polar residues" evidence="4">
    <location>
        <begin position="431"/>
        <end position="442"/>
    </location>
</feature>
<keyword evidence="2" id="KW-0804">Transcription</keyword>
<dbReference type="SMART" id="SM00398">
    <property type="entry name" value="HMG"/>
    <property type="match status" value="1"/>
</dbReference>